<evidence type="ECO:0000313" key="19">
    <source>
        <dbReference type="EMBL" id="KAF1982852.1"/>
    </source>
</evidence>
<reference evidence="19" key="1">
    <citation type="journal article" date="2020" name="Stud. Mycol.">
        <title>101 Dothideomycetes genomes: a test case for predicting lifestyles and emergence of pathogens.</title>
        <authorList>
            <person name="Haridas S."/>
            <person name="Albert R."/>
            <person name="Binder M."/>
            <person name="Bloem J."/>
            <person name="Labutti K."/>
            <person name="Salamov A."/>
            <person name="Andreopoulos B."/>
            <person name="Baker S."/>
            <person name="Barry K."/>
            <person name="Bills G."/>
            <person name="Bluhm B."/>
            <person name="Cannon C."/>
            <person name="Castanera R."/>
            <person name="Culley D."/>
            <person name="Daum C."/>
            <person name="Ezra D."/>
            <person name="Gonzalez J."/>
            <person name="Henrissat B."/>
            <person name="Kuo A."/>
            <person name="Liang C."/>
            <person name="Lipzen A."/>
            <person name="Lutzoni F."/>
            <person name="Magnuson J."/>
            <person name="Mondo S."/>
            <person name="Nolan M."/>
            <person name="Ohm R."/>
            <person name="Pangilinan J."/>
            <person name="Park H.-J."/>
            <person name="Ramirez L."/>
            <person name="Alfaro M."/>
            <person name="Sun H."/>
            <person name="Tritt A."/>
            <person name="Yoshinaga Y."/>
            <person name="Zwiers L.-H."/>
            <person name="Turgeon B."/>
            <person name="Goodwin S."/>
            <person name="Spatafora J."/>
            <person name="Crous P."/>
            <person name="Grigoriev I."/>
        </authorList>
    </citation>
    <scope>NUCLEOTIDE SEQUENCE</scope>
    <source>
        <strain evidence="19">CBS 113979</strain>
    </source>
</reference>
<dbReference type="InterPro" id="IPR036884">
    <property type="entry name" value="2Fe-2S-bd_dom_sf"/>
</dbReference>
<evidence type="ECO:0000256" key="6">
    <source>
        <dbReference type="ARBA" id="ARBA00022723"/>
    </source>
</evidence>
<dbReference type="SUPFAM" id="SSF56003">
    <property type="entry name" value="Molybdenum cofactor-binding domain"/>
    <property type="match status" value="2"/>
</dbReference>
<dbReference type="InterPro" id="IPR016167">
    <property type="entry name" value="FAD-bd_PCMH_sub1"/>
</dbReference>
<evidence type="ECO:0000259" key="17">
    <source>
        <dbReference type="PROSITE" id="PS51085"/>
    </source>
</evidence>
<dbReference type="GO" id="GO:0051537">
    <property type="term" value="F:2 iron, 2 sulfur cluster binding"/>
    <property type="evidence" value="ECO:0007669"/>
    <property type="project" value="UniProtKB-KW"/>
</dbReference>
<evidence type="ECO:0000256" key="5">
    <source>
        <dbReference type="ARBA" id="ARBA00022714"/>
    </source>
</evidence>
<name>A0A6G1GPV1_9PEZI</name>
<evidence type="ECO:0000256" key="2">
    <source>
        <dbReference type="ARBA" id="ARBA00006849"/>
    </source>
</evidence>
<feature type="binding site" evidence="15">
    <location>
        <position position="128"/>
    </location>
    <ligand>
        <name>[2Fe-2S] cluster</name>
        <dbReference type="ChEBI" id="CHEBI:190135"/>
        <label>1</label>
    </ligand>
</feature>
<dbReference type="InterPro" id="IPR001041">
    <property type="entry name" value="2Fe-2S_ferredoxin-type"/>
</dbReference>
<dbReference type="SUPFAM" id="SSF56176">
    <property type="entry name" value="FAD-binding/transporter-associated domain-like"/>
    <property type="match status" value="1"/>
</dbReference>
<dbReference type="InterPro" id="IPR016208">
    <property type="entry name" value="Ald_Oxase/xanthine_DH-like"/>
</dbReference>
<dbReference type="InterPro" id="IPR002346">
    <property type="entry name" value="Mopterin_DH_FAD-bd"/>
</dbReference>
<dbReference type="Pfam" id="PF01315">
    <property type="entry name" value="Ald_Xan_dh_C"/>
    <property type="match status" value="1"/>
</dbReference>
<evidence type="ECO:0000256" key="4">
    <source>
        <dbReference type="ARBA" id="ARBA00022630"/>
    </source>
</evidence>
<keyword evidence="10 15" id="KW-0411">Iron-sulfur</keyword>
<evidence type="ECO:0000256" key="1">
    <source>
        <dbReference type="ARBA" id="ARBA00001974"/>
    </source>
</evidence>
<dbReference type="InterPro" id="IPR036683">
    <property type="entry name" value="CO_DH_flav_C_dom_sf"/>
</dbReference>
<dbReference type="FunFam" id="3.10.20.30:FF:000012">
    <property type="entry name" value="Xanthine dehydrogenase/oxidase"/>
    <property type="match status" value="1"/>
</dbReference>
<feature type="active site" description="Proton acceptor" evidence="13">
    <location>
        <position position="1487"/>
    </location>
</feature>
<feature type="compositionally biased region" description="Polar residues" evidence="16">
    <location>
        <begin position="280"/>
        <end position="318"/>
    </location>
</feature>
<evidence type="ECO:0000256" key="8">
    <source>
        <dbReference type="ARBA" id="ARBA00023002"/>
    </source>
</evidence>
<dbReference type="PANTHER" id="PTHR45444:SF3">
    <property type="entry name" value="XANTHINE DEHYDROGENASE"/>
    <property type="match status" value="1"/>
</dbReference>
<evidence type="ECO:0000256" key="15">
    <source>
        <dbReference type="PIRSR" id="PIRSR000127-3"/>
    </source>
</evidence>
<feature type="binding site" evidence="14">
    <location>
        <position position="975"/>
    </location>
    <ligand>
        <name>substrate</name>
    </ligand>
</feature>
<feature type="domain" description="FAD-binding PCMH-type" evidence="18">
    <location>
        <begin position="394"/>
        <end position="592"/>
    </location>
</feature>
<dbReference type="SMART" id="SM01008">
    <property type="entry name" value="Ald_Xan_dh_C"/>
    <property type="match status" value="1"/>
</dbReference>
<proteinExistence type="inferred from homology"/>
<dbReference type="Gene3D" id="3.90.1170.50">
    <property type="entry name" value="Aldehyde oxidase/xanthine dehydrogenase, a/b hammerhead"/>
    <property type="match status" value="1"/>
</dbReference>
<keyword evidence="4" id="KW-0285">Flavoprotein</keyword>
<feature type="domain" description="2Fe-2S ferredoxin-type" evidence="17">
    <location>
        <begin position="50"/>
        <end position="146"/>
    </location>
</feature>
<dbReference type="GO" id="GO:0016491">
    <property type="term" value="F:oxidoreductase activity"/>
    <property type="evidence" value="ECO:0007669"/>
    <property type="project" value="UniProtKB-KW"/>
</dbReference>
<dbReference type="GO" id="GO:0005506">
    <property type="term" value="F:iron ion binding"/>
    <property type="evidence" value="ECO:0007669"/>
    <property type="project" value="InterPro"/>
</dbReference>
<feature type="binding site" evidence="14">
    <location>
        <position position="509"/>
    </location>
    <ligand>
        <name>FAD</name>
        <dbReference type="ChEBI" id="CHEBI:57692"/>
    </ligand>
</feature>
<dbReference type="Pfam" id="PF02738">
    <property type="entry name" value="MoCoBD_1"/>
    <property type="match status" value="1"/>
</dbReference>
<dbReference type="PROSITE" id="PS00197">
    <property type="entry name" value="2FE2S_FER_1"/>
    <property type="match status" value="1"/>
</dbReference>
<dbReference type="GO" id="GO:0071949">
    <property type="term" value="F:FAD binding"/>
    <property type="evidence" value="ECO:0007669"/>
    <property type="project" value="InterPro"/>
</dbReference>
<dbReference type="Pfam" id="PF20256">
    <property type="entry name" value="MoCoBD_2"/>
    <property type="match status" value="1"/>
</dbReference>
<dbReference type="Pfam" id="PF03450">
    <property type="entry name" value="CO_deh_flav_C"/>
    <property type="match status" value="1"/>
</dbReference>
<dbReference type="PANTHER" id="PTHR45444">
    <property type="entry name" value="XANTHINE DEHYDROGENASE"/>
    <property type="match status" value="1"/>
</dbReference>
<feature type="binding site" evidence="14">
    <location>
        <position position="1087"/>
    </location>
    <ligand>
        <name>substrate</name>
    </ligand>
</feature>
<dbReference type="PROSITE" id="PS51387">
    <property type="entry name" value="FAD_PCMH"/>
    <property type="match status" value="1"/>
</dbReference>
<dbReference type="InterPro" id="IPR008274">
    <property type="entry name" value="AldOxase/xan_DH_MoCoBD1"/>
</dbReference>
<keyword evidence="5 15" id="KW-0001">2Fe-2S</keyword>
<keyword evidence="8" id="KW-0560">Oxidoreductase</keyword>
<dbReference type="Gene3D" id="3.10.20.30">
    <property type="match status" value="1"/>
</dbReference>
<evidence type="ECO:0000256" key="13">
    <source>
        <dbReference type="PIRSR" id="PIRSR000127-1"/>
    </source>
</evidence>
<feature type="binding site" evidence="15">
    <location>
        <position position="167"/>
    </location>
    <ligand>
        <name>[2Fe-2S] cluster</name>
        <dbReference type="ChEBI" id="CHEBI:190135"/>
        <label>2</label>
    </ligand>
</feature>
<evidence type="ECO:0000256" key="9">
    <source>
        <dbReference type="ARBA" id="ARBA00023004"/>
    </source>
</evidence>
<dbReference type="OrthoDB" id="8300278at2759"/>
<dbReference type="InterPro" id="IPR036318">
    <property type="entry name" value="FAD-bd_PCMH-like_sf"/>
</dbReference>
<keyword evidence="3 15" id="KW-0500">Molybdenum</keyword>
<feature type="binding site" evidence="14">
    <location>
        <position position="532"/>
    </location>
    <ligand>
        <name>FAD</name>
        <dbReference type="ChEBI" id="CHEBI:57692"/>
    </ligand>
</feature>
<evidence type="ECO:0000256" key="11">
    <source>
        <dbReference type="ARBA" id="ARBA00023027"/>
    </source>
</evidence>
<dbReference type="InterPro" id="IPR002888">
    <property type="entry name" value="2Fe-2S-bd"/>
</dbReference>
<dbReference type="PROSITE" id="PS51085">
    <property type="entry name" value="2FE2S_FER_2"/>
    <property type="match status" value="1"/>
</dbReference>
<feature type="binding site" evidence="15">
    <location>
        <position position="1085"/>
    </location>
    <ligand>
        <name>Mo-molybdopterin</name>
        <dbReference type="ChEBI" id="CHEBI:71302"/>
    </ligand>
    <ligandPart>
        <name>Mo</name>
        <dbReference type="ChEBI" id="CHEBI:28685"/>
    </ligandPart>
</feature>
<dbReference type="Gene3D" id="3.30.43.10">
    <property type="entry name" value="Uridine Diphospho-n-acetylenolpyruvylglucosamine Reductase, domain 2"/>
    <property type="match status" value="1"/>
</dbReference>
<feature type="compositionally biased region" description="Basic and acidic residues" evidence="16">
    <location>
        <begin position="334"/>
        <end position="349"/>
    </location>
</feature>
<dbReference type="Pfam" id="PF01799">
    <property type="entry name" value="Fer2_2"/>
    <property type="match status" value="1"/>
</dbReference>
<evidence type="ECO:0008006" key="21">
    <source>
        <dbReference type="Google" id="ProtNLM"/>
    </source>
</evidence>
<gene>
    <name evidence="19" type="ORF">K402DRAFT_466465</name>
</gene>
<dbReference type="FunFam" id="3.30.365.10:FF:000002">
    <property type="entry name" value="Xanthine dehydrogenase oxidase"/>
    <property type="match status" value="1"/>
</dbReference>
<feature type="binding site" evidence="14">
    <location>
        <position position="602"/>
    </location>
    <ligand>
        <name>FAD</name>
        <dbReference type="ChEBI" id="CHEBI:57692"/>
    </ligand>
</feature>
<dbReference type="InterPro" id="IPR046867">
    <property type="entry name" value="AldOxase/xan_DH_MoCoBD2"/>
</dbReference>
<dbReference type="Pfam" id="PF00111">
    <property type="entry name" value="Fer2"/>
    <property type="match status" value="1"/>
</dbReference>
<feature type="region of interest" description="Disordered" evidence="16">
    <location>
        <begin position="1"/>
        <end position="34"/>
    </location>
</feature>
<evidence type="ECO:0000256" key="7">
    <source>
        <dbReference type="ARBA" id="ARBA00022827"/>
    </source>
</evidence>
<dbReference type="SUPFAM" id="SSF55447">
    <property type="entry name" value="CO dehydrogenase flavoprotein C-terminal domain-like"/>
    <property type="match status" value="1"/>
</dbReference>
<comment type="cofactor">
    <cofactor evidence="15">
        <name>[2Fe-2S] cluster</name>
        <dbReference type="ChEBI" id="CHEBI:190135"/>
    </cofactor>
    <text evidence="15">Binds 2 [2Fe-2S] clusters.</text>
</comment>
<feature type="binding site" evidence="15">
    <location>
        <position position="213"/>
    </location>
    <ligand>
        <name>[2Fe-2S] cluster</name>
        <dbReference type="ChEBI" id="CHEBI:190135"/>
        <label>2</label>
    </ligand>
</feature>
<keyword evidence="6 15" id="KW-0479">Metal-binding</keyword>
<feature type="binding site" evidence="15">
    <location>
        <position position="89"/>
    </location>
    <ligand>
        <name>[2Fe-2S] cluster</name>
        <dbReference type="ChEBI" id="CHEBI:190135"/>
        <label>1</label>
    </ligand>
</feature>
<dbReference type="Gene3D" id="3.30.465.10">
    <property type="match status" value="1"/>
</dbReference>
<comment type="similarity">
    <text evidence="2">Belongs to the xanthine dehydrogenase family.</text>
</comment>
<evidence type="ECO:0000256" key="3">
    <source>
        <dbReference type="ARBA" id="ARBA00022505"/>
    </source>
</evidence>
<dbReference type="Gene3D" id="3.30.390.50">
    <property type="entry name" value="CO dehydrogenase flavoprotein, C-terminal domain"/>
    <property type="match status" value="1"/>
</dbReference>
<feature type="binding site" evidence="14">
    <location>
        <position position="1053"/>
    </location>
    <ligand>
        <name>substrate</name>
    </ligand>
</feature>
<dbReference type="EMBL" id="ML977180">
    <property type="protein sequence ID" value="KAF1982852.1"/>
    <property type="molecule type" value="Genomic_DNA"/>
</dbReference>
<feature type="binding site" evidence="15">
    <location>
        <position position="1254"/>
    </location>
    <ligand>
        <name>Mo-molybdopterin</name>
        <dbReference type="ChEBI" id="CHEBI:71302"/>
    </ligand>
    <ligandPart>
        <name>Mo</name>
        <dbReference type="ChEBI" id="CHEBI:28685"/>
    </ligandPart>
</feature>
<dbReference type="InterPro" id="IPR016166">
    <property type="entry name" value="FAD-bd_PCMH"/>
</dbReference>
<feature type="binding site" evidence="15">
    <location>
        <position position="170"/>
    </location>
    <ligand>
        <name>[2Fe-2S] cluster</name>
        <dbReference type="ChEBI" id="CHEBI:190135"/>
        <label>2</label>
    </ligand>
</feature>
<keyword evidence="7 14" id="KW-0274">FAD</keyword>
<dbReference type="InterPro" id="IPR036010">
    <property type="entry name" value="2Fe-2S_ferredoxin-like_sf"/>
</dbReference>
<protein>
    <recommendedName>
        <fullName evidence="21">Xanthine dehydrogenase</fullName>
    </recommendedName>
</protein>
<feature type="region of interest" description="Disordered" evidence="16">
    <location>
        <begin position="234"/>
        <end position="349"/>
    </location>
</feature>
<feature type="binding site" evidence="15">
    <location>
        <position position="211"/>
    </location>
    <ligand>
        <name>[2Fe-2S] cluster</name>
        <dbReference type="ChEBI" id="CHEBI:190135"/>
        <label>2</label>
    </ligand>
</feature>
<keyword evidence="20" id="KW-1185">Reference proteome</keyword>
<feature type="binding site" evidence="15">
    <location>
        <position position="97"/>
    </location>
    <ligand>
        <name>[2Fe-2S] cluster</name>
        <dbReference type="ChEBI" id="CHEBI:190135"/>
        <label>1</label>
    </ligand>
</feature>
<comment type="cofactor">
    <cofactor evidence="12">
        <name>[2Fe-2S] cluster</name>
        <dbReference type="ChEBI" id="CHEBI:190135"/>
    </cofactor>
</comment>
<dbReference type="FunFam" id="3.30.365.10:FF:000003">
    <property type="entry name" value="Aldehyde oxidase 1"/>
    <property type="match status" value="1"/>
</dbReference>
<evidence type="ECO:0000256" key="14">
    <source>
        <dbReference type="PIRSR" id="PIRSR000127-2"/>
    </source>
</evidence>
<evidence type="ECO:0000259" key="18">
    <source>
        <dbReference type="PROSITE" id="PS51387"/>
    </source>
</evidence>
<accession>A0A6G1GPV1</accession>
<comment type="cofactor">
    <cofactor evidence="15">
        <name>Mo-molybdopterin</name>
        <dbReference type="ChEBI" id="CHEBI:71302"/>
    </cofactor>
    <text evidence="15">Binds 1 Mo-molybdopterin (Mo-MPT) cofactor per subunit.</text>
</comment>
<sequence length="1571" mass="171339">MSTQYQDNTDGRLDTAGARSALNPTPPQSAPTSTIPTALTTLITSLSPSSSLHFHLNGRSITLSNPNPHWTLLDFIRAQPSLKGTKLGCGEGGCGACTVVLQVQRRENREDARTRGGRKVKHVAVNACLFPLVGVDGKHVITVEGLGNAEKPHPLQERIAKMHGSQCGFCTPGIVMSLYALVRNAWDGEEGVFRLSERDVEMEGCLDGNLCRCTGYKPILQAAKTFITEDLEGRLVSESDEDEKGMDGVEGGGGSGDDCVDVAASKGTSCGRPGGCCRDSSPSKSSDDATPSEGTQSTEPTSPDSDSASVQVSTTSNLHVDPVSEPASVAKPLKSKENASADAQVEEKTVATSDVPLTSSADKIPQFEFAPYSPTTELIFPPRLRRHAEELLCFQDERRMWLRPVTEQSLLEIMKACPDAKIVSGASETQVETRFKSSEFPVCVYVADITDLNATFLPETEAEIHAMKELTIAANTPLTELEDICKRVCKTLGRRASAIEALRKQLRFFAGRQIRNVATLAGNLATASPISDANPVLLAAGAELHFHHLNGTAISTSRMAVREFFTGYRKTAMEKLPPGSIISSISIPIPPPHIREITKAYKQAKRKDDDIAIVTSGFRIVLSAENTVEDAMLAFGGMGPMTAKAELTNAFLMDKTWFSEDTLSGAMRKLMEDFDLSFGVIGGMAQYRRCLAASMFFRFWHEVVAEFQLGEVPRGIIDEIERDISTGTRDNYNPYEQRVVGKQIPHLSSLRQCTGEAEYVDDIPPQNQELFGGLVLSARAHAKIISIDWEPALMCPGVVSYIDKHSLPKELNIWGSIKKDEPFFADGLVESHGQIIGMVYADSAIEAQRAARAVVIVYEDLPAILTIDEAIAANSFFPHPKMLKKGAAVHTPMEYTFAKCDRVFEGVFRLGGQEHFYLETNAALVIPLEDGAMDVWSSTQNTMETQEFVSSVTGVPSNRINAKVKRMGGAFGGKESRSVPIACLLAIAAKKEKRPMRIMLNRDEDMMTTGQRHPMKIKWKMGVKSDGKLVALDADLYDNAGFSHDMSGAVMDRALTHIDNCYEIPHVFVRGHVCKTNTHSNTAFRGFGGPQAMYFTECIMSTIAEGLNIDIDDLRILNLYKETGRTPFLQQIDQDWHIPIMIEQLKQSSDYEARKKAVATFNSTHAYKKRGISLIPTKFGLSFATALHLNQASARVQLFRDGSVLLHHGGTEMGQGLYTKMVQVAAQELGVPVSQIFTQDSSSYQTANASPTAASSGSDLNGMAVRNACAQLVEDVIIPYREKLGPQADLKTIAAAAYMARENLTAMGFWKMPRIGYEWGNYDEGTQKPMYYYWTQGVGVSEVEVDCLTGDHTVLRTDLLMDVGQSINPAIDYGQVEGAFIQGQGLFTTEESLWSPSSIPLPSTSDSTSISTFHSTSTTSPSPKSSSPPSTSPHGTLLTRGPSTYKIPSFASIPQIFNTSFLRTDLSGNPISWKELRSVQSSKGVGEPPLFLGATVWFALREAVRSAWVGNRGGGGDGDNGGKELGEWKGLECPATCERLRQAVGDGIWNLARVTREKGEGERGWMVRAQE</sequence>
<dbReference type="FunFam" id="3.90.1170.50:FF:000001">
    <property type="entry name" value="Aldehyde oxidase 1"/>
    <property type="match status" value="1"/>
</dbReference>
<dbReference type="InterPro" id="IPR036856">
    <property type="entry name" value="Ald_Oxase/Xan_DH_a/b_sf"/>
</dbReference>
<feature type="binding site" evidence="15">
    <location>
        <position position="971"/>
    </location>
    <ligand>
        <name>Mo-molybdopterin</name>
        <dbReference type="ChEBI" id="CHEBI:71302"/>
    </ligand>
    <ligandPart>
        <name>Mo</name>
        <dbReference type="ChEBI" id="CHEBI:28685"/>
    </ligandPart>
</feature>
<evidence type="ECO:0000256" key="10">
    <source>
        <dbReference type="ARBA" id="ARBA00023014"/>
    </source>
</evidence>
<dbReference type="SUPFAM" id="SSF54665">
    <property type="entry name" value="CO dehydrogenase molybdoprotein N-domain-like"/>
    <property type="match status" value="1"/>
</dbReference>
<evidence type="ECO:0000256" key="12">
    <source>
        <dbReference type="ARBA" id="ARBA00034078"/>
    </source>
</evidence>
<dbReference type="Proteomes" id="UP000800041">
    <property type="component" value="Unassembled WGS sequence"/>
</dbReference>
<comment type="cofactor">
    <cofactor evidence="1 14">
        <name>FAD</name>
        <dbReference type="ChEBI" id="CHEBI:57692"/>
    </cofactor>
</comment>
<dbReference type="PIRSF" id="PIRSF000127">
    <property type="entry name" value="Xanthine_DH"/>
    <property type="match status" value="1"/>
</dbReference>
<keyword evidence="11" id="KW-0520">NAD</keyword>
<feature type="compositionally biased region" description="Low complexity" evidence="16">
    <location>
        <begin position="1397"/>
        <end position="1433"/>
    </location>
</feature>
<feature type="binding site" evidence="15">
    <location>
        <position position="940"/>
    </location>
    <ligand>
        <name>Mo-molybdopterin</name>
        <dbReference type="ChEBI" id="CHEBI:71302"/>
    </ligand>
    <ligandPart>
        <name>Mo</name>
        <dbReference type="ChEBI" id="CHEBI:28685"/>
    </ligandPart>
</feature>
<dbReference type="InterPro" id="IPR005107">
    <property type="entry name" value="CO_DH_flav_C"/>
</dbReference>
<dbReference type="InterPro" id="IPR012675">
    <property type="entry name" value="Beta-grasp_dom_sf"/>
</dbReference>
<feature type="binding site" evidence="15">
    <location>
        <position position="94"/>
    </location>
    <ligand>
        <name>[2Fe-2S] cluster</name>
        <dbReference type="ChEBI" id="CHEBI:190135"/>
        <label>1</label>
    </ligand>
</feature>
<dbReference type="Pfam" id="PF00941">
    <property type="entry name" value="FAD_binding_5"/>
    <property type="match status" value="1"/>
</dbReference>
<organism evidence="19 20">
    <name type="scientific">Aulographum hederae CBS 113979</name>
    <dbReference type="NCBI Taxonomy" id="1176131"/>
    <lineage>
        <taxon>Eukaryota</taxon>
        <taxon>Fungi</taxon>
        <taxon>Dikarya</taxon>
        <taxon>Ascomycota</taxon>
        <taxon>Pezizomycotina</taxon>
        <taxon>Dothideomycetes</taxon>
        <taxon>Pleosporomycetidae</taxon>
        <taxon>Aulographales</taxon>
        <taxon>Aulographaceae</taxon>
    </lineage>
</organism>
<dbReference type="SUPFAM" id="SSF54292">
    <property type="entry name" value="2Fe-2S ferredoxin-like"/>
    <property type="match status" value="1"/>
</dbReference>
<dbReference type="Gene3D" id="3.30.365.10">
    <property type="entry name" value="Aldehyde oxidase/xanthine dehydrogenase, molybdopterin binding domain"/>
    <property type="match status" value="4"/>
</dbReference>
<dbReference type="InterPro" id="IPR016169">
    <property type="entry name" value="FAD-bd_PCMH_sub2"/>
</dbReference>
<evidence type="ECO:0000256" key="16">
    <source>
        <dbReference type="SAM" id="MobiDB-lite"/>
    </source>
</evidence>
<evidence type="ECO:0000313" key="20">
    <source>
        <dbReference type="Proteomes" id="UP000800041"/>
    </source>
</evidence>
<dbReference type="FunFam" id="3.30.365.10:FF:000001">
    <property type="entry name" value="Xanthine dehydrogenase oxidase"/>
    <property type="match status" value="1"/>
</dbReference>
<dbReference type="InterPro" id="IPR037165">
    <property type="entry name" value="AldOxase/xan_DH_Mopterin-bd_sf"/>
</dbReference>
<dbReference type="InterPro" id="IPR000674">
    <property type="entry name" value="Ald_Oxase/Xan_DH_a/b"/>
</dbReference>
<dbReference type="SMART" id="SM01092">
    <property type="entry name" value="CO_deh_flav_C"/>
    <property type="match status" value="1"/>
</dbReference>
<keyword evidence="9 15" id="KW-0408">Iron</keyword>
<dbReference type="Gene3D" id="1.10.150.120">
    <property type="entry name" value="[2Fe-2S]-binding domain"/>
    <property type="match status" value="1"/>
</dbReference>
<dbReference type="SUPFAM" id="SSF47741">
    <property type="entry name" value="CO dehydrogenase ISP C-domain like"/>
    <property type="match status" value="1"/>
</dbReference>
<feature type="region of interest" description="Disordered" evidence="16">
    <location>
        <begin position="1397"/>
        <end position="1439"/>
    </location>
</feature>
<dbReference type="InterPro" id="IPR006058">
    <property type="entry name" value="2Fe2S_fd_BS"/>
</dbReference>